<protein>
    <submittedName>
        <fullName evidence="2">Uncharacterized protein</fullName>
    </submittedName>
</protein>
<reference evidence="2" key="1">
    <citation type="submission" date="2020-05" db="EMBL/GenBank/DDBJ databases">
        <title>Mycena genomes resolve the evolution of fungal bioluminescence.</title>
        <authorList>
            <person name="Tsai I.J."/>
        </authorList>
    </citation>
    <scope>NUCLEOTIDE SEQUENCE</scope>
    <source>
        <strain evidence="2">160909Yilan</strain>
    </source>
</reference>
<comment type="caution">
    <text evidence="2">The sequence shown here is derived from an EMBL/GenBank/DDBJ whole genome shotgun (WGS) entry which is preliminary data.</text>
</comment>
<dbReference type="EMBL" id="JACAZH010000001">
    <property type="protein sequence ID" value="KAF7378490.1"/>
    <property type="molecule type" value="Genomic_DNA"/>
</dbReference>
<feature type="region of interest" description="Disordered" evidence="1">
    <location>
        <begin position="1"/>
        <end position="43"/>
    </location>
</feature>
<dbReference type="AlphaFoldDB" id="A0A8H7DLH2"/>
<feature type="compositionally biased region" description="Low complexity" evidence="1">
    <location>
        <begin position="1"/>
        <end position="20"/>
    </location>
</feature>
<evidence type="ECO:0000313" key="2">
    <source>
        <dbReference type="EMBL" id="KAF7378490.1"/>
    </source>
</evidence>
<proteinExistence type="predicted"/>
<evidence type="ECO:0000256" key="1">
    <source>
        <dbReference type="SAM" id="MobiDB-lite"/>
    </source>
</evidence>
<dbReference type="Proteomes" id="UP000623467">
    <property type="component" value="Unassembled WGS sequence"/>
</dbReference>
<gene>
    <name evidence="2" type="ORF">MSAN_00276400</name>
</gene>
<evidence type="ECO:0000313" key="3">
    <source>
        <dbReference type="Proteomes" id="UP000623467"/>
    </source>
</evidence>
<sequence>MPSSASSVTSAPSTPSPGTAKARTSACHAPTKSRKSPSVDQPWRRGAAVCCVFARVTFDRLHGPSNCNSTSASGMRNATRVLGFGDDTDRERERDRARIREGEHDASHAKELLALSPRRARGIRPWVRPACGASCEL</sequence>
<accession>A0A8H7DLH2</accession>
<keyword evidence="3" id="KW-1185">Reference proteome</keyword>
<organism evidence="2 3">
    <name type="scientific">Mycena sanguinolenta</name>
    <dbReference type="NCBI Taxonomy" id="230812"/>
    <lineage>
        <taxon>Eukaryota</taxon>
        <taxon>Fungi</taxon>
        <taxon>Dikarya</taxon>
        <taxon>Basidiomycota</taxon>
        <taxon>Agaricomycotina</taxon>
        <taxon>Agaricomycetes</taxon>
        <taxon>Agaricomycetidae</taxon>
        <taxon>Agaricales</taxon>
        <taxon>Marasmiineae</taxon>
        <taxon>Mycenaceae</taxon>
        <taxon>Mycena</taxon>
    </lineage>
</organism>
<name>A0A8H7DLH2_9AGAR</name>